<keyword evidence="1" id="KW-0175">Coiled coil</keyword>
<feature type="coiled-coil region" evidence="1">
    <location>
        <begin position="198"/>
        <end position="225"/>
    </location>
</feature>
<organism evidence="3 4">
    <name type="scientific">Chara braunii</name>
    <name type="common">Braun's stonewort</name>
    <dbReference type="NCBI Taxonomy" id="69332"/>
    <lineage>
        <taxon>Eukaryota</taxon>
        <taxon>Viridiplantae</taxon>
        <taxon>Streptophyta</taxon>
        <taxon>Charophyceae</taxon>
        <taxon>Charales</taxon>
        <taxon>Characeae</taxon>
        <taxon>Chara</taxon>
    </lineage>
</organism>
<keyword evidence="4" id="KW-1185">Reference proteome</keyword>
<name>A0A388K8T0_CHABU</name>
<feature type="compositionally biased region" description="Low complexity" evidence="2">
    <location>
        <begin position="11"/>
        <end position="50"/>
    </location>
</feature>
<feature type="coiled-coil region" evidence="1">
    <location>
        <begin position="99"/>
        <end position="149"/>
    </location>
</feature>
<dbReference type="EMBL" id="BFEA01000074">
    <property type="protein sequence ID" value="GBG66450.1"/>
    <property type="molecule type" value="Genomic_DNA"/>
</dbReference>
<dbReference type="AlphaFoldDB" id="A0A388K8T0"/>
<feature type="region of interest" description="Disordered" evidence="2">
    <location>
        <begin position="1"/>
        <end position="78"/>
    </location>
</feature>
<dbReference type="Gramene" id="GBG66450">
    <property type="protein sequence ID" value="GBG66450"/>
    <property type="gene ID" value="CBR_g61493"/>
</dbReference>
<reference evidence="3 4" key="1">
    <citation type="journal article" date="2018" name="Cell">
        <title>The Chara Genome: Secondary Complexity and Implications for Plant Terrestrialization.</title>
        <authorList>
            <person name="Nishiyama T."/>
            <person name="Sakayama H."/>
            <person name="Vries J.D."/>
            <person name="Buschmann H."/>
            <person name="Saint-Marcoux D."/>
            <person name="Ullrich K.K."/>
            <person name="Haas F.B."/>
            <person name="Vanderstraeten L."/>
            <person name="Becker D."/>
            <person name="Lang D."/>
            <person name="Vosolsobe S."/>
            <person name="Rombauts S."/>
            <person name="Wilhelmsson P.K.I."/>
            <person name="Janitza P."/>
            <person name="Kern R."/>
            <person name="Heyl A."/>
            <person name="Rumpler F."/>
            <person name="Villalobos L.I.A.C."/>
            <person name="Clay J.M."/>
            <person name="Skokan R."/>
            <person name="Toyoda A."/>
            <person name="Suzuki Y."/>
            <person name="Kagoshima H."/>
            <person name="Schijlen E."/>
            <person name="Tajeshwar N."/>
            <person name="Catarino B."/>
            <person name="Hetherington A.J."/>
            <person name="Saltykova A."/>
            <person name="Bonnot C."/>
            <person name="Breuninger H."/>
            <person name="Symeonidi A."/>
            <person name="Radhakrishnan G.V."/>
            <person name="Van Nieuwerburgh F."/>
            <person name="Deforce D."/>
            <person name="Chang C."/>
            <person name="Karol K.G."/>
            <person name="Hedrich R."/>
            <person name="Ulvskov P."/>
            <person name="Glockner G."/>
            <person name="Delwiche C.F."/>
            <person name="Petrasek J."/>
            <person name="Van de Peer Y."/>
            <person name="Friml J."/>
            <person name="Beilby M."/>
            <person name="Dolan L."/>
            <person name="Kohara Y."/>
            <person name="Sugano S."/>
            <person name="Fujiyama A."/>
            <person name="Delaux P.-M."/>
            <person name="Quint M."/>
            <person name="TheiBen G."/>
            <person name="Hagemann M."/>
            <person name="Harholt J."/>
            <person name="Dunand C."/>
            <person name="Zachgo S."/>
            <person name="Langdale J."/>
            <person name="Maumus F."/>
            <person name="Straeten D.V.D."/>
            <person name="Gould S.B."/>
            <person name="Rensing S.A."/>
        </authorList>
    </citation>
    <scope>NUCLEOTIDE SEQUENCE [LARGE SCALE GENOMIC DNA]</scope>
    <source>
        <strain evidence="3 4">S276</strain>
    </source>
</reference>
<feature type="compositionally biased region" description="Acidic residues" evidence="2">
    <location>
        <begin position="447"/>
        <end position="456"/>
    </location>
</feature>
<evidence type="ECO:0000313" key="4">
    <source>
        <dbReference type="Proteomes" id="UP000265515"/>
    </source>
</evidence>
<feature type="region of interest" description="Disordered" evidence="2">
    <location>
        <begin position="306"/>
        <end position="356"/>
    </location>
</feature>
<accession>A0A388K8T0</accession>
<evidence type="ECO:0000256" key="2">
    <source>
        <dbReference type="SAM" id="MobiDB-lite"/>
    </source>
</evidence>
<proteinExistence type="predicted"/>
<comment type="caution">
    <text evidence="3">The sequence shown here is derived from an EMBL/GenBank/DDBJ whole genome shotgun (WGS) entry which is preliminary data.</text>
</comment>
<gene>
    <name evidence="3" type="ORF">CBR_g61493</name>
</gene>
<feature type="compositionally biased region" description="Basic and acidic residues" evidence="2">
    <location>
        <begin position="1"/>
        <end position="10"/>
    </location>
</feature>
<evidence type="ECO:0000256" key="1">
    <source>
        <dbReference type="SAM" id="Coils"/>
    </source>
</evidence>
<feature type="region of interest" description="Disordered" evidence="2">
    <location>
        <begin position="410"/>
        <end position="456"/>
    </location>
</feature>
<dbReference type="Proteomes" id="UP000265515">
    <property type="component" value="Unassembled WGS sequence"/>
</dbReference>
<sequence>MPGHFARECSYRPPGYSPQQQSGYPSQHLSRSAGLPPLPPSNGAAPPLLSHTNAHHSHSPLLALPPPPTSQASSPISGQAVVPHQNWWKLNQDKLDCVYEFMAMELEAQQEAIREKERQLKEEQKRKIKEAEEKALKKAKERQEFEERISNIVGSKINDACELFLGRADQTKPPLVGTDNRRRVVLENAGPRQFDAKKERMDKQIEVLRQEYEYIKKKMDEMARSFKHNVTGSKRPATGVCISSPPEAPARGKAKVAGVGTPAPLEFEKLLKAYNAVKEGKRIAELEVQALRGRFDKAVAKLVKQGRTPRSNLNRRMHEATDDEEQENSARREEGLDDLTIRPSPPKRTSGRLATKAAATERAEFLKETTKYLRRLRKHGLQVLCGKEGITFATCEQAINDIAELRTATTFDERESGQKIVPDSEADDGREDERDGLDVQDTQPVNVEDDDRLGDE</sequence>
<protein>
    <submittedName>
        <fullName evidence="3">Uncharacterized protein</fullName>
    </submittedName>
</protein>
<evidence type="ECO:0000313" key="3">
    <source>
        <dbReference type="EMBL" id="GBG66450.1"/>
    </source>
</evidence>